<evidence type="ECO:0000313" key="3">
    <source>
        <dbReference type="EMBL" id="ADN51522.1"/>
    </source>
</evidence>
<dbReference type="Pfam" id="PF13462">
    <property type="entry name" value="Thioredoxin_4"/>
    <property type="match status" value="1"/>
</dbReference>
<reference evidence="3 4" key="1">
    <citation type="journal article" date="2010" name="Stand. Genomic Sci.">
        <title>Complete genome sequence of Vulcanisaeta distributa type strain (IC-017).</title>
        <authorList>
            <person name="Mavromatis K."/>
            <person name="Sikorski J."/>
            <person name="Pabst E."/>
            <person name="Teshima H."/>
            <person name="Lapidus A."/>
            <person name="Lucas S."/>
            <person name="Nolan M."/>
            <person name="Glavina Del Rio T."/>
            <person name="Cheng J.F."/>
            <person name="Bruce D."/>
            <person name="Goodwin L."/>
            <person name="Pitluck S."/>
            <person name="Liolios K."/>
            <person name="Ivanova N."/>
            <person name="Mikhailova N."/>
            <person name="Pati A."/>
            <person name="Chen A."/>
            <person name="Palaniappan K."/>
            <person name="Land M."/>
            <person name="Hauser L."/>
            <person name="Chang Y.J."/>
            <person name="Jeffries C.D."/>
            <person name="Rohde M."/>
            <person name="Spring S."/>
            <person name="Goker M."/>
            <person name="Wirth R."/>
            <person name="Woyke T."/>
            <person name="Bristow J."/>
            <person name="Eisen J.A."/>
            <person name="Markowitz V."/>
            <person name="Hugenholtz P."/>
            <person name="Klenk H.P."/>
            <person name="Kyrpides N.C."/>
        </authorList>
    </citation>
    <scope>NUCLEOTIDE SEQUENCE [LARGE SCALE GENOMIC DNA]</scope>
    <source>
        <strain evidence="4">DSM 14429 / JCM 11212 / NBRC 100878 / IC-017</strain>
    </source>
</reference>
<evidence type="ECO:0000256" key="1">
    <source>
        <dbReference type="ARBA" id="ARBA00007787"/>
    </source>
</evidence>
<name>E1QPW2_VULDI</name>
<dbReference type="InterPro" id="IPR012336">
    <property type="entry name" value="Thioredoxin-like_fold"/>
</dbReference>
<gene>
    <name evidence="3" type="ordered locus">Vdis_2153</name>
</gene>
<dbReference type="InterPro" id="IPR036249">
    <property type="entry name" value="Thioredoxin-like_sf"/>
</dbReference>
<protein>
    <submittedName>
        <fullName evidence="3">Thiol:disulfide interchange protein, putative</fullName>
    </submittedName>
</protein>
<proteinExistence type="inferred from homology"/>
<dbReference type="eggNOG" id="arCOG02872">
    <property type="taxonomic scope" value="Archaea"/>
</dbReference>
<keyword evidence="4" id="KW-1185">Reference proteome</keyword>
<reference evidence="4" key="2">
    <citation type="journal article" date="2010" name="Stand. Genomic Sci.">
        <title>Complete genome sequence of Vulcanisaeta distributa type strain (IC-017T).</title>
        <authorList>
            <person name="Mavromatis K."/>
            <person name="Sikorski J."/>
            <person name="Pabst E."/>
            <person name="Teshima H."/>
            <person name="Lapidus A."/>
            <person name="Lucas S."/>
            <person name="Nolan M."/>
            <person name="Glavina Del Rio T."/>
            <person name="Cheng J."/>
            <person name="Bruce D."/>
            <person name="Goodwin L."/>
            <person name="Pitluck S."/>
            <person name="Liolios K."/>
            <person name="Ivanova N."/>
            <person name="Mikhailova N."/>
            <person name="Pati A."/>
            <person name="Chen A."/>
            <person name="Palaniappan K."/>
            <person name="Land M."/>
            <person name="Hauser L."/>
            <person name="Chang Y."/>
            <person name="Jeffries C."/>
            <person name="Rohde M."/>
            <person name="Spring S."/>
            <person name="Goker M."/>
            <person name="Wirth R."/>
            <person name="Woyke T."/>
            <person name="Bristow J."/>
            <person name="Eisen J."/>
            <person name="Markowitz V."/>
            <person name="Hugenholtz P."/>
            <person name="Klenk H."/>
            <person name="Kyrpides N."/>
        </authorList>
    </citation>
    <scope>NUCLEOTIDE SEQUENCE [LARGE SCALE GENOMIC DNA]</scope>
    <source>
        <strain evidence="4">DSM 14429 / JCM 11212 / NBRC 100878 / IC-017</strain>
    </source>
</reference>
<comment type="similarity">
    <text evidence="1">Belongs to the glutaredoxin family.</text>
</comment>
<dbReference type="SUPFAM" id="SSF52833">
    <property type="entry name" value="Thioredoxin-like"/>
    <property type="match status" value="1"/>
</dbReference>
<evidence type="ECO:0000259" key="2">
    <source>
        <dbReference type="Pfam" id="PF13462"/>
    </source>
</evidence>
<feature type="domain" description="Thioredoxin-like fold" evidence="2">
    <location>
        <begin position="43"/>
        <end position="165"/>
    </location>
</feature>
<dbReference type="Gene3D" id="3.40.30.10">
    <property type="entry name" value="Glutaredoxin"/>
    <property type="match status" value="1"/>
</dbReference>
<dbReference type="STRING" id="572478.Vdis_2153"/>
<dbReference type="KEGG" id="vdi:Vdis_2153"/>
<dbReference type="EMBL" id="CP002100">
    <property type="protein sequence ID" value="ADN51522.1"/>
    <property type="molecule type" value="Genomic_DNA"/>
</dbReference>
<dbReference type="Proteomes" id="UP000006681">
    <property type="component" value="Chromosome"/>
</dbReference>
<accession>E1QPW2</accession>
<dbReference type="AlphaFoldDB" id="E1QPW2"/>
<organism evidence="3 4">
    <name type="scientific">Vulcanisaeta distributa (strain DSM 14429 / JCM 11212 / NBRC 100878 / IC-017)</name>
    <dbReference type="NCBI Taxonomy" id="572478"/>
    <lineage>
        <taxon>Archaea</taxon>
        <taxon>Thermoproteota</taxon>
        <taxon>Thermoprotei</taxon>
        <taxon>Thermoproteales</taxon>
        <taxon>Thermoproteaceae</taxon>
        <taxon>Vulcanisaeta</taxon>
    </lineage>
</organism>
<evidence type="ECO:0000313" key="4">
    <source>
        <dbReference type="Proteomes" id="UP000006681"/>
    </source>
</evidence>
<sequence>MFLRVAVLVVLMPDEWLIKDVRGVLDRVERVGLGFRAQNPRLLIVIFYDLYCPGCALLEDEAGDYLVELYRNGKASLYFVDYPVHRGVEKLHAAFRCIYRRDPMVFLEVLKRHYEAYLSGKLKGEESIAEAGGDCVNEELKRVMEAKSVAKELGAPGTPTIIIGNLVKNVGQGIFGYPGITKLAKAIEDLYVY</sequence>
<dbReference type="HOGENOM" id="CLU_1478998_0_0_2"/>